<evidence type="ECO:0000313" key="1">
    <source>
        <dbReference type="EMBL" id="KAI5071491.1"/>
    </source>
</evidence>
<accession>A0A9D4UPT5</accession>
<keyword evidence="2" id="KW-1185">Reference proteome</keyword>
<gene>
    <name evidence="1" type="ORF">GOP47_0013742</name>
</gene>
<sequence>MMRPSPVGSQLITKERRKATCRRPSPKLSFKRVVCEICEQANLNFSIGVYGVFCPCRVCAYDWKFCFSLRSLHRGVRLEGQHLQVRIVISQVFQWQFTCFGGPFVQRVITVQFR</sequence>
<evidence type="ECO:0000313" key="2">
    <source>
        <dbReference type="Proteomes" id="UP000886520"/>
    </source>
</evidence>
<dbReference type="EMBL" id="JABFUD020000013">
    <property type="protein sequence ID" value="KAI5071491.1"/>
    <property type="molecule type" value="Genomic_DNA"/>
</dbReference>
<dbReference type="AlphaFoldDB" id="A0A9D4UPT5"/>
<proteinExistence type="predicted"/>
<dbReference type="Proteomes" id="UP000886520">
    <property type="component" value="Chromosome 13"/>
</dbReference>
<reference evidence="1" key="1">
    <citation type="submission" date="2021-01" db="EMBL/GenBank/DDBJ databases">
        <title>Adiantum capillus-veneris genome.</title>
        <authorList>
            <person name="Fang Y."/>
            <person name="Liao Q."/>
        </authorList>
    </citation>
    <scope>NUCLEOTIDE SEQUENCE</scope>
    <source>
        <strain evidence="1">H3</strain>
        <tissue evidence="1">Leaf</tissue>
    </source>
</reference>
<organism evidence="1 2">
    <name type="scientific">Adiantum capillus-veneris</name>
    <name type="common">Maidenhair fern</name>
    <dbReference type="NCBI Taxonomy" id="13818"/>
    <lineage>
        <taxon>Eukaryota</taxon>
        <taxon>Viridiplantae</taxon>
        <taxon>Streptophyta</taxon>
        <taxon>Embryophyta</taxon>
        <taxon>Tracheophyta</taxon>
        <taxon>Polypodiopsida</taxon>
        <taxon>Polypodiidae</taxon>
        <taxon>Polypodiales</taxon>
        <taxon>Pteridineae</taxon>
        <taxon>Pteridaceae</taxon>
        <taxon>Vittarioideae</taxon>
        <taxon>Adiantum</taxon>
    </lineage>
</organism>
<name>A0A9D4UPT5_ADICA</name>
<protein>
    <submittedName>
        <fullName evidence="1">Uncharacterized protein</fullName>
    </submittedName>
</protein>
<comment type="caution">
    <text evidence="1">The sequence shown here is derived from an EMBL/GenBank/DDBJ whole genome shotgun (WGS) entry which is preliminary data.</text>
</comment>